<name>A0A437GZF8_9SPHN</name>
<dbReference type="RefSeq" id="WP_127610898.1">
    <property type="nucleotide sequence ID" value="NZ_RXOL01000001.1"/>
</dbReference>
<sequence length="59" mass="6486">MTVGSNVRDLTGKASSKKCCDGHPDPLQGTANYQYITMTEKEFAEYAAAKRKAMSNQKN</sequence>
<evidence type="ECO:0000313" key="1">
    <source>
        <dbReference type="EMBL" id="RVQ68710.1"/>
    </source>
</evidence>
<dbReference type="AlphaFoldDB" id="A0A437GZF8"/>
<protein>
    <submittedName>
        <fullName evidence="1">Uncharacterized protein</fullName>
    </submittedName>
</protein>
<organism evidence="1 2">
    <name type="scientific">Croceicoccus ponticola</name>
    <dbReference type="NCBI Taxonomy" id="2217664"/>
    <lineage>
        <taxon>Bacteria</taxon>
        <taxon>Pseudomonadati</taxon>
        <taxon>Pseudomonadota</taxon>
        <taxon>Alphaproteobacteria</taxon>
        <taxon>Sphingomonadales</taxon>
        <taxon>Erythrobacteraceae</taxon>
        <taxon>Croceicoccus</taxon>
    </lineage>
</organism>
<evidence type="ECO:0000313" key="2">
    <source>
        <dbReference type="Proteomes" id="UP000283003"/>
    </source>
</evidence>
<reference evidence="1 2" key="1">
    <citation type="submission" date="2018-12" db="EMBL/GenBank/DDBJ databases">
        <title>Croceicoccus ponticola sp. nov., a lipolytic bacterium isolated from seawater.</title>
        <authorList>
            <person name="Yoon J.-H."/>
        </authorList>
    </citation>
    <scope>NUCLEOTIDE SEQUENCE [LARGE SCALE GENOMIC DNA]</scope>
    <source>
        <strain evidence="1 2">GM-16</strain>
    </source>
</reference>
<accession>A0A437GZF8</accession>
<keyword evidence="2" id="KW-1185">Reference proteome</keyword>
<dbReference type="EMBL" id="RXOL01000001">
    <property type="protein sequence ID" value="RVQ68710.1"/>
    <property type="molecule type" value="Genomic_DNA"/>
</dbReference>
<gene>
    <name evidence="1" type="ORF">EKN06_00290</name>
</gene>
<comment type="caution">
    <text evidence="1">The sequence shown here is derived from an EMBL/GenBank/DDBJ whole genome shotgun (WGS) entry which is preliminary data.</text>
</comment>
<dbReference type="Proteomes" id="UP000283003">
    <property type="component" value="Unassembled WGS sequence"/>
</dbReference>
<proteinExistence type="predicted"/>